<sequence length="452" mass="49829">MGKTGRKIKRAQKPAPDEEILTKSFTNHENVSIPDFSVRKGIVAPQINPVKINASTTSPETTNTTAGTEIVSRENRTASGPQGFTHNENNSSRGLILSGLLATLSFLIFCLTLVPVIQIAAVLFTPVPITYLSMCFGLKFGLLASMVGAAMTAMFMGPIQAYFYFSLFAIVGVVTGVLCRKGLSPMKLMVAGTAILVIGNILSYYGIERALGLEDFIKEARRGTVEAMQWGNEKMMEWGKYSDQQKQIMNRQSREIIRLIDLWLKLPIFIFVIASFSTFFLNHTVSSMLFSRMKIGGLPPLPPFLLWKAPSVLAMMLLVTLAAEPFTYPAATLMTRTQALALNHGLMAPGQSSGLALIMGIFGEKLLQPEPSTAHLLLLNLKLILSATLYFFGLSVAIFMLWSWKMPALFRLATLLLSIPFFFVFMLIGAIDSIMDFRGLEKLSDQSILISR</sequence>
<feature type="transmembrane region" description="Helical" evidence="1">
    <location>
        <begin position="189"/>
        <end position="207"/>
    </location>
</feature>
<dbReference type="InterPro" id="IPR018710">
    <property type="entry name" value="DUF2232"/>
</dbReference>
<organism evidence="2 3">
    <name type="scientific">Candidatus Wallbacteria bacterium HGW-Wallbacteria-1</name>
    <dbReference type="NCBI Taxonomy" id="2013854"/>
    <lineage>
        <taxon>Bacteria</taxon>
        <taxon>Candidatus Walliibacteriota</taxon>
    </lineage>
</organism>
<feature type="transmembrane region" description="Helical" evidence="1">
    <location>
        <begin position="162"/>
        <end position="183"/>
    </location>
</feature>
<keyword evidence="1" id="KW-0812">Transmembrane</keyword>
<keyword evidence="1" id="KW-0472">Membrane</keyword>
<evidence type="ECO:0000313" key="3">
    <source>
        <dbReference type="Proteomes" id="UP000233256"/>
    </source>
</evidence>
<keyword evidence="1" id="KW-1133">Transmembrane helix</keyword>
<feature type="transmembrane region" description="Helical" evidence="1">
    <location>
        <begin position="262"/>
        <end position="285"/>
    </location>
</feature>
<feature type="transmembrane region" description="Helical" evidence="1">
    <location>
        <begin position="129"/>
        <end position="150"/>
    </location>
</feature>
<dbReference type="PANTHER" id="PTHR41324:SF1">
    <property type="entry name" value="DUF2232 DOMAIN-CONTAINING PROTEIN"/>
    <property type="match status" value="1"/>
</dbReference>
<feature type="transmembrane region" description="Helical" evidence="1">
    <location>
        <begin position="95"/>
        <end position="123"/>
    </location>
</feature>
<dbReference type="Proteomes" id="UP000233256">
    <property type="component" value="Unassembled WGS sequence"/>
</dbReference>
<feature type="transmembrane region" description="Helical" evidence="1">
    <location>
        <begin position="383"/>
        <end position="402"/>
    </location>
</feature>
<gene>
    <name evidence="2" type="ORF">CVV64_05515</name>
</gene>
<dbReference type="EMBL" id="PGXC01000003">
    <property type="protein sequence ID" value="PKK91228.1"/>
    <property type="molecule type" value="Genomic_DNA"/>
</dbReference>
<evidence type="ECO:0008006" key="4">
    <source>
        <dbReference type="Google" id="ProtNLM"/>
    </source>
</evidence>
<comment type="caution">
    <text evidence="2">The sequence shown here is derived from an EMBL/GenBank/DDBJ whole genome shotgun (WGS) entry which is preliminary data.</text>
</comment>
<proteinExistence type="predicted"/>
<feature type="transmembrane region" description="Helical" evidence="1">
    <location>
        <begin position="340"/>
        <end position="363"/>
    </location>
</feature>
<name>A0A2N1PSA8_9BACT</name>
<evidence type="ECO:0000256" key="1">
    <source>
        <dbReference type="SAM" id="Phobius"/>
    </source>
</evidence>
<feature type="transmembrane region" description="Helical" evidence="1">
    <location>
        <begin position="305"/>
        <end position="328"/>
    </location>
</feature>
<evidence type="ECO:0000313" key="2">
    <source>
        <dbReference type="EMBL" id="PKK91228.1"/>
    </source>
</evidence>
<feature type="transmembrane region" description="Helical" evidence="1">
    <location>
        <begin position="409"/>
        <end position="431"/>
    </location>
</feature>
<reference evidence="2 3" key="1">
    <citation type="journal article" date="2017" name="ISME J.">
        <title>Potential for microbial H2 and metal transformations associated with novel bacteria and archaea in deep terrestrial subsurface sediments.</title>
        <authorList>
            <person name="Hernsdorf A.W."/>
            <person name="Amano Y."/>
            <person name="Miyakawa K."/>
            <person name="Ise K."/>
            <person name="Suzuki Y."/>
            <person name="Anantharaman K."/>
            <person name="Probst A."/>
            <person name="Burstein D."/>
            <person name="Thomas B.C."/>
            <person name="Banfield J.F."/>
        </authorList>
    </citation>
    <scope>NUCLEOTIDE SEQUENCE [LARGE SCALE GENOMIC DNA]</scope>
    <source>
        <strain evidence="2">HGW-Wallbacteria-1</strain>
    </source>
</reference>
<protein>
    <recommendedName>
        <fullName evidence="4">DUF2232 domain-containing protein</fullName>
    </recommendedName>
</protein>
<dbReference type="Pfam" id="PF09991">
    <property type="entry name" value="DUF2232"/>
    <property type="match status" value="1"/>
</dbReference>
<dbReference type="PANTHER" id="PTHR41324">
    <property type="entry name" value="MEMBRANE PROTEIN-RELATED"/>
    <property type="match status" value="1"/>
</dbReference>
<dbReference type="AlphaFoldDB" id="A0A2N1PSA8"/>
<accession>A0A2N1PSA8</accession>